<evidence type="ECO:0000256" key="1">
    <source>
        <dbReference type="SAM" id="MobiDB-lite"/>
    </source>
</evidence>
<feature type="compositionally biased region" description="Gly residues" evidence="1">
    <location>
        <begin position="60"/>
        <end position="69"/>
    </location>
</feature>
<accession>A0A7R9EWS6</accession>
<feature type="compositionally biased region" description="Low complexity" evidence="1">
    <location>
        <begin position="48"/>
        <end position="57"/>
    </location>
</feature>
<gene>
    <name evidence="2" type="ORF">TBIB3V08_LOCUS4904</name>
</gene>
<protein>
    <submittedName>
        <fullName evidence="2">Uncharacterized protein</fullName>
    </submittedName>
</protein>
<evidence type="ECO:0000313" key="2">
    <source>
        <dbReference type="EMBL" id="CAD7442475.1"/>
    </source>
</evidence>
<name>A0A7R9EWS6_9NEOP</name>
<feature type="region of interest" description="Disordered" evidence="1">
    <location>
        <begin position="48"/>
        <end position="69"/>
    </location>
</feature>
<sequence>MNGKRDNVGLGPFRGNLRPLSAWSLNSSRRLVEGPSLSFLRILSMKSPCPPSSSSDPGKQPGGSSVGGKYVGPGVDVDVVGDYLGNISEVPVWLFEDTLDQDYLGNISEEVVWLFEDTLDQDYLGNISEVVEWLSEDTLDRDYQGNISEVVVWLSEDTLGQDYLGNISEVVVWLSEDIFYQDYLGNISEVVVWLSEDTLGLDYLGNISEVVELLSEDILGQDYLDNISEVVVLLSADTLGQDYQGNISEVVVWLSEDTLGQDYLGNISEDYLGNISEVVLLLFEDTLDQDCLGSISEVVVWLSEDIFYQDYLGNISEVVLWLFEDILGQDYLGNISEDYLGNISEVVLLLFEDTLDQDCLGSISEVVVWLSEDIFYQDYLGNISEVVLWLFEDILGQDYLGNISEDYLGNISEVVLLLFEDTLDQDCLGSISEVVVWLSEDIFYQDYLGNISEVVLWLFEDILGQDYLGNISEDYLDNISEVVVWLSADTLGQDYQGNISEGNNEVEARWLSQEAVFKAGVANLLELVSFRGVVVFTVVGPAVPHPDVVLPLLVLDVHQDGQGLADLDDLFDRSVSQKPRKVIGPHHLGGKNTYQSKVKDDVTNISGCSVTDLDGVVGLDHDDVVYRIAQSARRRGTAVVQGDQERRKCTSICVEEEWLVKITFSTPDRDSSLNHPVIGSLVCCESSALDYAATEVVFQTYCNGEDEETALSFHLKDYTCPSKERRRRVGGARGDKNRWTRQCCHKLLKNESKTTPLKGALNSRLTAIPESSHFTSRLCMCVCCSRLSPSSATRAVSSTLLLPSSLLRWAAASWTQNTTTTTPNVSEVQWSKFLSTDTEVLSSISSTFQVVCEALDLEQFKLSLLRTNEELLECKKCLESPDITHTPPVNRLMIQAAVISSIAPYVRYVGDPVAFPTAFGPSLLVSLQKINGGFLCHTKRYNRIDNVYQKGQLQITLMNR</sequence>
<organism evidence="2">
    <name type="scientific">Timema bartmani</name>
    <dbReference type="NCBI Taxonomy" id="61472"/>
    <lineage>
        <taxon>Eukaryota</taxon>
        <taxon>Metazoa</taxon>
        <taxon>Ecdysozoa</taxon>
        <taxon>Arthropoda</taxon>
        <taxon>Hexapoda</taxon>
        <taxon>Insecta</taxon>
        <taxon>Pterygota</taxon>
        <taxon>Neoptera</taxon>
        <taxon>Polyneoptera</taxon>
        <taxon>Phasmatodea</taxon>
        <taxon>Timematodea</taxon>
        <taxon>Timematoidea</taxon>
        <taxon>Timematidae</taxon>
        <taxon>Timema</taxon>
    </lineage>
</organism>
<proteinExistence type="predicted"/>
<dbReference type="AlphaFoldDB" id="A0A7R9EWS6"/>
<dbReference type="EMBL" id="OD565733">
    <property type="protein sequence ID" value="CAD7442475.1"/>
    <property type="molecule type" value="Genomic_DNA"/>
</dbReference>
<reference evidence="2" key="1">
    <citation type="submission" date="2020-11" db="EMBL/GenBank/DDBJ databases">
        <authorList>
            <person name="Tran Van P."/>
        </authorList>
    </citation>
    <scope>NUCLEOTIDE SEQUENCE</scope>
</reference>